<dbReference type="Proteomes" id="UP000552097">
    <property type="component" value="Unassembled WGS sequence"/>
</dbReference>
<dbReference type="AlphaFoldDB" id="A0A7W9HEH4"/>
<protein>
    <recommendedName>
        <fullName evidence="3">Immunity protein Imm1</fullName>
    </recommendedName>
</protein>
<keyword evidence="2" id="KW-1185">Reference proteome</keyword>
<name>A0A7W9HEH4_9PSEU</name>
<reference evidence="1 2" key="1">
    <citation type="submission" date="2020-08" db="EMBL/GenBank/DDBJ databases">
        <title>Sequencing the genomes of 1000 actinobacteria strains.</title>
        <authorList>
            <person name="Klenk H.-P."/>
        </authorList>
    </citation>
    <scope>NUCLEOTIDE SEQUENCE [LARGE SCALE GENOMIC DNA]</scope>
    <source>
        <strain evidence="1 2">DSM 45486</strain>
    </source>
</reference>
<proteinExistence type="predicted"/>
<accession>A0A7W9HEH4</accession>
<organism evidence="1 2">
    <name type="scientific">Saccharothrix ecbatanensis</name>
    <dbReference type="NCBI Taxonomy" id="1105145"/>
    <lineage>
        <taxon>Bacteria</taxon>
        <taxon>Bacillati</taxon>
        <taxon>Actinomycetota</taxon>
        <taxon>Actinomycetes</taxon>
        <taxon>Pseudonocardiales</taxon>
        <taxon>Pseudonocardiaceae</taxon>
        <taxon>Saccharothrix</taxon>
    </lineage>
</organism>
<dbReference type="InterPro" id="IPR025680">
    <property type="entry name" value="DddI"/>
</dbReference>
<evidence type="ECO:0008006" key="3">
    <source>
        <dbReference type="Google" id="ProtNLM"/>
    </source>
</evidence>
<gene>
    <name evidence="1" type="ORF">F4560_000562</name>
</gene>
<sequence>MDHTEWETMMYVGDSEFRVTQEGPHPNHQLRVSVRPAYGFAALNYMDQEDPHLTIANSYNPIRPVPDVDLIFSGSTGTVFPRTAAISIVDARSALVEWLMTRKRPSCIQWRPYDAY</sequence>
<evidence type="ECO:0000313" key="1">
    <source>
        <dbReference type="EMBL" id="MBB5800794.1"/>
    </source>
</evidence>
<dbReference type="Pfam" id="PF14430">
    <property type="entry name" value="Imm1"/>
    <property type="match status" value="1"/>
</dbReference>
<evidence type="ECO:0000313" key="2">
    <source>
        <dbReference type="Proteomes" id="UP000552097"/>
    </source>
</evidence>
<dbReference type="EMBL" id="JACHMO010000001">
    <property type="protein sequence ID" value="MBB5800794.1"/>
    <property type="molecule type" value="Genomic_DNA"/>
</dbReference>
<comment type="caution">
    <text evidence="1">The sequence shown here is derived from an EMBL/GenBank/DDBJ whole genome shotgun (WGS) entry which is preliminary data.</text>
</comment>